<keyword evidence="1" id="KW-0472">Membrane</keyword>
<keyword evidence="1" id="KW-1133">Transmembrane helix</keyword>
<dbReference type="AlphaFoldDB" id="A0A8H8CHY5"/>
<gene>
    <name evidence="2" type="ORF">JR316_007379</name>
</gene>
<reference evidence="2" key="1">
    <citation type="submission" date="2021-02" db="EMBL/GenBank/DDBJ databases">
        <title>Psilocybe cubensis genome.</title>
        <authorList>
            <person name="Mckernan K.J."/>
            <person name="Crawford S."/>
            <person name="Trippe A."/>
            <person name="Kane L.T."/>
            <person name="Mclaughlin S."/>
        </authorList>
    </citation>
    <scope>NUCLEOTIDE SEQUENCE [LARGE SCALE GENOMIC DNA]</scope>
    <source>
        <strain evidence="2">MGC-MH-2018</strain>
    </source>
</reference>
<accession>A0A8H8CHY5</accession>
<protein>
    <submittedName>
        <fullName evidence="2">Uncharacterized protein</fullName>
    </submittedName>
</protein>
<comment type="caution">
    <text evidence="2">The sequence shown here is derived from an EMBL/GenBank/DDBJ whole genome shotgun (WGS) entry which is preliminary data.</text>
</comment>
<name>A0A8H8CHY5_PSICU</name>
<organism evidence="2">
    <name type="scientific">Psilocybe cubensis</name>
    <name type="common">Psychedelic mushroom</name>
    <name type="synonym">Stropharia cubensis</name>
    <dbReference type="NCBI Taxonomy" id="181762"/>
    <lineage>
        <taxon>Eukaryota</taxon>
        <taxon>Fungi</taxon>
        <taxon>Dikarya</taxon>
        <taxon>Basidiomycota</taxon>
        <taxon>Agaricomycotina</taxon>
        <taxon>Agaricomycetes</taxon>
        <taxon>Agaricomycetidae</taxon>
        <taxon>Agaricales</taxon>
        <taxon>Agaricineae</taxon>
        <taxon>Strophariaceae</taxon>
        <taxon>Psilocybe</taxon>
    </lineage>
</organism>
<keyword evidence="1" id="KW-0812">Transmembrane</keyword>
<sequence length="324" mass="34525">MSFNLHYGISGSAALRMDSPVSAPTAEPTVFRPSRHTFDIPPFDLDLDLDAQLANPTTLLEICDQTIKKVIVEGNGGEPNHQETITQTGKGCIPTATLGGSMAGHMFSSDREGPFMTPNVNPSATQYTVFTSLSGEASTSTSTSFSTSSPSSIITSSSSVFSTSSSSSVITLSSSAGLGFIPSASLPSISTLFLFPPKTSESLFPTSSSIPKHTPLPSFKVSGPPSSRSISSDSLTSINVITSTELASNALTNHPHPNLSIIIPIVFVIAIIYTVTFVFVIRTLRRRRATRMLTQATPFSEEADLMKNSQLPAGWDLEQRQHYA</sequence>
<proteinExistence type="predicted"/>
<evidence type="ECO:0000313" key="2">
    <source>
        <dbReference type="EMBL" id="KAG5167042.1"/>
    </source>
</evidence>
<evidence type="ECO:0000256" key="1">
    <source>
        <dbReference type="SAM" id="Phobius"/>
    </source>
</evidence>
<feature type="transmembrane region" description="Helical" evidence="1">
    <location>
        <begin position="261"/>
        <end position="281"/>
    </location>
</feature>
<dbReference type="EMBL" id="JAFIQS010000007">
    <property type="protein sequence ID" value="KAG5167042.1"/>
    <property type="molecule type" value="Genomic_DNA"/>
</dbReference>